<keyword evidence="13" id="KW-0675">Receptor</keyword>
<keyword evidence="4 8" id="KW-0812">Transmembrane</keyword>
<dbReference type="CDD" id="cd01347">
    <property type="entry name" value="ligand_gated_channel"/>
    <property type="match status" value="1"/>
</dbReference>
<keyword evidence="5 9" id="KW-0798">TonB box</keyword>
<feature type="domain" description="TonB-dependent receptor plug" evidence="12">
    <location>
        <begin position="64"/>
        <end position="176"/>
    </location>
</feature>
<evidence type="ECO:0000256" key="6">
    <source>
        <dbReference type="ARBA" id="ARBA00023136"/>
    </source>
</evidence>
<gene>
    <name evidence="13" type="ORF">PDM28_16010</name>
</gene>
<evidence type="ECO:0000256" key="5">
    <source>
        <dbReference type="ARBA" id="ARBA00023077"/>
    </source>
</evidence>
<comment type="subcellular location">
    <subcellularLocation>
        <location evidence="1 8">Cell outer membrane</location>
        <topology evidence="1 8">Multi-pass membrane protein</topology>
    </subcellularLocation>
</comment>
<evidence type="ECO:0000313" key="14">
    <source>
        <dbReference type="Proteomes" id="UP001305421"/>
    </source>
</evidence>
<evidence type="ECO:0000313" key="13">
    <source>
        <dbReference type="EMBL" id="WNH48159.1"/>
    </source>
</evidence>
<proteinExistence type="inferred from homology"/>
<dbReference type="SUPFAM" id="SSF56935">
    <property type="entry name" value="Porins"/>
    <property type="match status" value="1"/>
</dbReference>
<evidence type="ECO:0000256" key="3">
    <source>
        <dbReference type="ARBA" id="ARBA00022452"/>
    </source>
</evidence>
<dbReference type="NCBIfam" id="TIGR01782">
    <property type="entry name" value="TonB-Xanth-Caul"/>
    <property type="match status" value="1"/>
</dbReference>
<evidence type="ECO:0000256" key="1">
    <source>
        <dbReference type="ARBA" id="ARBA00004571"/>
    </source>
</evidence>
<keyword evidence="7 8" id="KW-0998">Cell outer membrane</keyword>
<sequence length="891" mass="96668">MLRFRRSTLFTALGTCLLAPMLAAAQDPASPPATTAAGEQQAQTLDAVSVVGIRGSLEASRDLKRDSAQIVDAIVADDIGKLPDTNVAESLARVAGVQLERGMGEGSDILVRGLRENVLLYNGRQIVDATGRGGNGLDQLATSTYGLLSLVPSELISRLEVTKLAGADQLSGGLGGIVDIHTRQPLSGDSEQNVVSLAGTYDEMADSWGHNAFGLLSRRNEDRTFGALLSATYGRRNVVQQGLDTFSGYARFTDPVDRTTQRFGSTDMRAQNIDDDRTKVGVSAVLQWRPADGVELSWDTFYSRQEAERDRYWIAFNPSAGLTNAVYSDHDILLAGRSTGTVLLNTEVADIDSDVLSSALRASFRVGDRLDGSAELDWGRSTASYNQRYMRLAPMAALTSVTDFDLRSGSFGSFNVSGVNVVDPSQWRMTIMFDNDWRAQTDSRALRTDWSLAFGDGALRSLDFGARFSRLESLQDPRRADIRPAGGIPVSQMGPYIRVYSNNDFLPGEFNGLPRDYLGAFRSTFGGCDSFTTLPQISQNAQCLDPGSTALAYSATFSVDEDFLEAYAKLNWDTEVSGMALGGNVGVRFVGRDMTSRGNLISGTGVLTPSSFDRDDREVLPSAVAKLQISDSLVLRGGAAKVVAFPNTEDLNNGVTLNNNAVFDANGVQTSPGTGSGGAPDLDPFKATQYDLSLEWYYGGQGLLSAGLFYKDISTFIVQRQSAETYSNVNYLVLRKINGDQAKVKGAELLAQVPFSGMFDGFGVVATYTWIDSETPITDINGNAMTFPGLSKNNANLIGYYENGPFGIRLAYNWRDEYLVGLSAASTGIYNDTYKDLSASMSYDFSERLSLKLEGNNLLDSEQRTFDGYPEGLRTNVVFGRSYKASLTYRF</sequence>
<dbReference type="PROSITE" id="PS52016">
    <property type="entry name" value="TONB_DEPENDENT_REC_3"/>
    <property type="match status" value="1"/>
</dbReference>
<dbReference type="PANTHER" id="PTHR40980">
    <property type="entry name" value="PLUG DOMAIN-CONTAINING PROTEIN"/>
    <property type="match status" value="1"/>
</dbReference>
<feature type="signal peptide" evidence="10">
    <location>
        <begin position="1"/>
        <end position="25"/>
    </location>
</feature>
<feature type="chain" id="PRO_5045308582" evidence="10">
    <location>
        <begin position="26"/>
        <end position="891"/>
    </location>
</feature>
<comment type="similarity">
    <text evidence="8 9">Belongs to the TonB-dependent receptor family.</text>
</comment>
<evidence type="ECO:0000256" key="2">
    <source>
        <dbReference type="ARBA" id="ARBA00022448"/>
    </source>
</evidence>
<dbReference type="InterPro" id="IPR039426">
    <property type="entry name" value="TonB-dep_rcpt-like"/>
</dbReference>
<dbReference type="PANTHER" id="PTHR40980:SF3">
    <property type="entry name" value="TONB-DEPENDENT RECEPTOR-LIKE BETA-BARREL DOMAIN-CONTAINING PROTEIN"/>
    <property type="match status" value="1"/>
</dbReference>
<dbReference type="EMBL" id="CP115543">
    <property type="protein sequence ID" value="WNH48159.1"/>
    <property type="molecule type" value="Genomic_DNA"/>
</dbReference>
<dbReference type="RefSeq" id="WP_311182814.1">
    <property type="nucleotide sequence ID" value="NZ_CP115543.1"/>
</dbReference>
<dbReference type="Gene3D" id="2.170.130.10">
    <property type="entry name" value="TonB-dependent receptor, plug domain"/>
    <property type="match status" value="1"/>
</dbReference>
<keyword evidence="2 8" id="KW-0813">Transport</keyword>
<feature type="domain" description="TonB-dependent receptor-like beta-barrel" evidence="11">
    <location>
        <begin position="412"/>
        <end position="858"/>
    </location>
</feature>
<evidence type="ECO:0000256" key="4">
    <source>
        <dbReference type="ARBA" id="ARBA00022692"/>
    </source>
</evidence>
<evidence type="ECO:0000256" key="9">
    <source>
        <dbReference type="RuleBase" id="RU003357"/>
    </source>
</evidence>
<keyword evidence="14" id="KW-1185">Reference proteome</keyword>
<evidence type="ECO:0000259" key="12">
    <source>
        <dbReference type="Pfam" id="PF07715"/>
    </source>
</evidence>
<evidence type="ECO:0000256" key="8">
    <source>
        <dbReference type="PROSITE-ProRule" id="PRU01360"/>
    </source>
</evidence>
<reference evidence="13 14" key="1">
    <citation type="submission" date="2022-12" db="EMBL/GenBank/DDBJ databases">
        <title>Two new species, Stenotrophomonas aracearum and Stenotrophomonas oahuensis, isolated from Anthurium (Araceae family) in Hawaii.</title>
        <authorList>
            <person name="Chunag S.C."/>
            <person name="Dobhal S."/>
            <person name="Alvarez A."/>
            <person name="Arif M."/>
        </authorList>
    </citation>
    <scope>NUCLEOTIDE SEQUENCE [LARGE SCALE GENOMIC DNA]</scope>
    <source>
        <strain evidence="13 14">A5588</strain>
    </source>
</reference>
<dbReference type="InterPro" id="IPR012910">
    <property type="entry name" value="Plug_dom"/>
</dbReference>
<evidence type="ECO:0000256" key="7">
    <source>
        <dbReference type="ARBA" id="ARBA00023237"/>
    </source>
</evidence>
<accession>A0ABY9YBB5</accession>
<dbReference type="InterPro" id="IPR010104">
    <property type="entry name" value="TonB_rcpt_bac"/>
</dbReference>
<organism evidence="13 14">
    <name type="scientific">Stenotrophomonas aracearum</name>
    <dbReference type="NCBI Taxonomy" id="3003272"/>
    <lineage>
        <taxon>Bacteria</taxon>
        <taxon>Pseudomonadati</taxon>
        <taxon>Pseudomonadota</taxon>
        <taxon>Gammaproteobacteria</taxon>
        <taxon>Lysobacterales</taxon>
        <taxon>Lysobacteraceae</taxon>
        <taxon>Stenotrophomonas</taxon>
    </lineage>
</organism>
<keyword evidence="10" id="KW-0732">Signal</keyword>
<evidence type="ECO:0000256" key="10">
    <source>
        <dbReference type="SAM" id="SignalP"/>
    </source>
</evidence>
<dbReference type="InterPro" id="IPR037066">
    <property type="entry name" value="Plug_dom_sf"/>
</dbReference>
<dbReference type="Gene3D" id="2.40.170.20">
    <property type="entry name" value="TonB-dependent receptor, beta-barrel domain"/>
    <property type="match status" value="1"/>
</dbReference>
<dbReference type="InterPro" id="IPR000531">
    <property type="entry name" value="Beta-barrel_TonB"/>
</dbReference>
<keyword evidence="6 8" id="KW-0472">Membrane</keyword>
<name>A0ABY9YBB5_9GAMM</name>
<dbReference type="Pfam" id="PF00593">
    <property type="entry name" value="TonB_dep_Rec_b-barrel"/>
    <property type="match status" value="1"/>
</dbReference>
<evidence type="ECO:0000259" key="11">
    <source>
        <dbReference type="Pfam" id="PF00593"/>
    </source>
</evidence>
<keyword evidence="3 8" id="KW-1134">Transmembrane beta strand</keyword>
<dbReference type="InterPro" id="IPR036942">
    <property type="entry name" value="Beta-barrel_TonB_sf"/>
</dbReference>
<protein>
    <submittedName>
        <fullName evidence="13">TonB-dependent receptor</fullName>
    </submittedName>
</protein>
<dbReference type="Pfam" id="PF07715">
    <property type="entry name" value="Plug"/>
    <property type="match status" value="1"/>
</dbReference>
<dbReference type="Proteomes" id="UP001305421">
    <property type="component" value="Chromosome"/>
</dbReference>